<keyword evidence="5" id="KW-0418">Kinase</keyword>
<dbReference type="Gene3D" id="3.30.200.20">
    <property type="entry name" value="Phosphorylase Kinase, domain 1"/>
    <property type="match status" value="1"/>
</dbReference>
<dbReference type="PROSITE" id="PS00107">
    <property type="entry name" value="PROTEIN_KINASE_ATP"/>
    <property type="match status" value="1"/>
</dbReference>
<feature type="domain" description="Protein kinase" evidence="4">
    <location>
        <begin position="96"/>
        <end position="253"/>
    </location>
</feature>
<dbReference type="GeneID" id="19957413"/>
<evidence type="ECO:0000259" key="4">
    <source>
        <dbReference type="PROSITE" id="PS50011"/>
    </source>
</evidence>
<dbReference type="STRING" id="1156394.T0PWP8"/>
<dbReference type="OrthoDB" id="77576at2759"/>
<evidence type="ECO:0000256" key="1">
    <source>
        <dbReference type="ARBA" id="ARBA00022741"/>
    </source>
</evidence>
<keyword evidence="5" id="KW-0723">Serine/threonine-protein kinase</keyword>
<dbReference type="InterPro" id="IPR001245">
    <property type="entry name" value="Ser-Thr/Tyr_kinase_cat_dom"/>
</dbReference>
<feature type="binding site" evidence="3">
    <location>
        <position position="123"/>
    </location>
    <ligand>
        <name>ATP</name>
        <dbReference type="ChEBI" id="CHEBI:30616"/>
    </ligand>
</feature>
<keyword evidence="1 3" id="KW-0547">Nucleotide-binding</keyword>
<evidence type="ECO:0000313" key="5">
    <source>
        <dbReference type="EMBL" id="EQC25440.1"/>
    </source>
</evidence>
<dbReference type="GO" id="GO:0005524">
    <property type="term" value="F:ATP binding"/>
    <property type="evidence" value="ECO:0007669"/>
    <property type="project" value="UniProtKB-UniRule"/>
</dbReference>
<organism evidence="5 6">
    <name type="scientific">Saprolegnia diclina (strain VS20)</name>
    <dbReference type="NCBI Taxonomy" id="1156394"/>
    <lineage>
        <taxon>Eukaryota</taxon>
        <taxon>Sar</taxon>
        <taxon>Stramenopiles</taxon>
        <taxon>Oomycota</taxon>
        <taxon>Saprolegniomycetes</taxon>
        <taxon>Saprolegniales</taxon>
        <taxon>Saprolegniaceae</taxon>
        <taxon>Saprolegnia</taxon>
    </lineage>
</organism>
<proteinExistence type="predicted"/>
<dbReference type="InterPro" id="IPR011009">
    <property type="entry name" value="Kinase-like_dom_sf"/>
</dbReference>
<dbReference type="eggNOG" id="KOG0574">
    <property type="taxonomic scope" value="Eukaryota"/>
</dbReference>
<dbReference type="VEuPathDB" id="FungiDB:SDRG_16686"/>
<name>T0PWP8_SAPDV</name>
<dbReference type="EMBL" id="JH767277">
    <property type="protein sequence ID" value="EQC25440.1"/>
    <property type="molecule type" value="Genomic_DNA"/>
</dbReference>
<dbReference type="InParanoid" id="T0PWP8"/>
<evidence type="ECO:0000313" key="6">
    <source>
        <dbReference type="Proteomes" id="UP000030762"/>
    </source>
</evidence>
<evidence type="ECO:0000256" key="2">
    <source>
        <dbReference type="ARBA" id="ARBA00022840"/>
    </source>
</evidence>
<dbReference type="PANTHER" id="PTHR44329:SF298">
    <property type="entry name" value="MIXED LINEAGE KINASE DOMAIN-LIKE PROTEIN"/>
    <property type="match status" value="1"/>
</dbReference>
<keyword evidence="6" id="KW-1185">Reference proteome</keyword>
<dbReference type="InterPro" id="IPR017441">
    <property type="entry name" value="Protein_kinase_ATP_BS"/>
</dbReference>
<dbReference type="Gene3D" id="1.10.510.10">
    <property type="entry name" value="Transferase(Phosphotransferase) domain 1"/>
    <property type="match status" value="1"/>
</dbReference>
<dbReference type="GO" id="GO:0004674">
    <property type="term" value="F:protein serine/threonine kinase activity"/>
    <property type="evidence" value="ECO:0007669"/>
    <property type="project" value="UniProtKB-KW"/>
</dbReference>
<dbReference type="InterPro" id="IPR036770">
    <property type="entry name" value="Ankyrin_rpt-contain_sf"/>
</dbReference>
<evidence type="ECO:0000256" key="3">
    <source>
        <dbReference type="PROSITE-ProRule" id="PRU10141"/>
    </source>
</evidence>
<dbReference type="Gene3D" id="1.25.40.20">
    <property type="entry name" value="Ankyrin repeat-containing domain"/>
    <property type="match status" value="1"/>
</dbReference>
<protein>
    <submittedName>
        <fullName evidence="5">Serine/threonine protein kinase</fullName>
    </submittedName>
</protein>
<keyword evidence="2 3" id="KW-0067">ATP-binding</keyword>
<dbReference type="Proteomes" id="UP000030762">
    <property type="component" value="Unassembled WGS sequence"/>
</dbReference>
<dbReference type="InterPro" id="IPR051681">
    <property type="entry name" value="Ser/Thr_Kinases-Pseudokinases"/>
</dbReference>
<dbReference type="SMART" id="SM00220">
    <property type="entry name" value="S_TKc"/>
    <property type="match status" value="1"/>
</dbReference>
<gene>
    <name evidence="5" type="ORF">SDRG_16686</name>
</gene>
<dbReference type="SUPFAM" id="SSF56112">
    <property type="entry name" value="Protein kinase-like (PK-like)"/>
    <property type="match status" value="1"/>
</dbReference>
<dbReference type="PANTHER" id="PTHR44329">
    <property type="entry name" value="SERINE/THREONINE-PROTEIN KINASE TNNI3K-RELATED"/>
    <property type="match status" value="1"/>
</dbReference>
<reference evidence="5 6" key="1">
    <citation type="submission" date="2012-04" db="EMBL/GenBank/DDBJ databases">
        <title>The Genome Sequence of Saprolegnia declina VS20.</title>
        <authorList>
            <consortium name="The Broad Institute Genome Sequencing Platform"/>
            <person name="Russ C."/>
            <person name="Nusbaum C."/>
            <person name="Tyler B."/>
            <person name="van West P."/>
            <person name="Dieguez-Uribeondo J."/>
            <person name="de Bruijn I."/>
            <person name="Tripathy S."/>
            <person name="Jiang R."/>
            <person name="Young S.K."/>
            <person name="Zeng Q."/>
            <person name="Gargeya S."/>
            <person name="Fitzgerald M."/>
            <person name="Haas B."/>
            <person name="Abouelleil A."/>
            <person name="Alvarado L."/>
            <person name="Arachchi H.M."/>
            <person name="Berlin A."/>
            <person name="Chapman S.B."/>
            <person name="Goldberg J."/>
            <person name="Griggs A."/>
            <person name="Gujja S."/>
            <person name="Hansen M."/>
            <person name="Howarth C."/>
            <person name="Imamovic A."/>
            <person name="Larimer J."/>
            <person name="McCowen C."/>
            <person name="Montmayeur A."/>
            <person name="Murphy C."/>
            <person name="Neiman D."/>
            <person name="Pearson M."/>
            <person name="Priest M."/>
            <person name="Roberts A."/>
            <person name="Saif S."/>
            <person name="Shea T."/>
            <person name="Sisk P."/>
            <person name="Sykes S."/>
            <person name="Wortman J."/>
            <person name="Nusbaum C."/>
            <person name="Birren B."/>
        </authorList>
    </citation>
    <scope>NUCLEOTIDE SEQUENCE [LARGE SCALE GENOMIC DNA]</scope>
    <source>
        <strain evidence="5 6">VS20</strain>
    </source>
</reference>
<keyword evidence="5" id="KW-0808">Transferase</keyword>
<dbReference type="PROSITE" id="PS50011">
    <property type="entry name" value="PROTEIN_KINASE_DOM"/>
    <property type="match status" value="1"/>
</dbReference>
<dbReference type="Pfam" id="PF07714">
    <property type="entry name" value="PK_Tyr_Ser-Thr"/>
    <property type="match status" value="1"/>
</dbReference>
<dbReference type="AlphaFoldDB" id="T0PWP8"/>
<dbReference type="InterPro" id="IPR000719">
    <property type="entry name" value="Prot_kinase_dom"/>
</dbReference>
<sequence length="253" mass="27424">MLATNDRVRPILKRVEAKANAQRGAELVDAVCKRDYRQTVVLLASDVSPNTMSDEGDSLLHLAVQRDDHKVLDALLRAPDIKIDVCNSVSETEIEMDISSPLGAGGYGAVYKGIYNDRSVAVKTAANASSAQALVYEMETMQMCNSPYVLQLLAVSGAGTSSPKLVLEYMDAGDLRSYLDAKRLGRATKVDVSSLEVAWVLANALADLHHNGLLHRDLKSHNARAHRTGLRQKCSRRAATTALPPISTHLASF</sequence>
<dbReference type="RefSeq" id="XP_008621126.1">
    <property type="nucleotide sequence ID" value="XM_008622904.1"/>
</dbReference>
<dbReference type="SUPFAM" id="SSF48403">
    <property type="entry name" value="Ankyrin repeat"/>
    <property type="match status" value="1"/>
</dbReference>
<accession>T0PWP8</accession>